<dbReference type="EMBL" id="HBGW01025268">
    <property type="protein sequence ID" value="CAD9541755.1"/>
    <property type="molecule type" value="Transcribed_RNA"/>
</dbReference>
<feature type="compositionally biased region" description="Basic and acidic residues" evidence="1">
    <location>
        <begin position="55"/>
        <end position="65"/>
    </location>
</feature>
<proteinExistence type="predicted"/>
<feature type="compositionally biased region" description="Basic residues" evidence="1">
    <location>
        <begin position="44"/>
        <end position="54"/>
    </location>
</feature>
<feature type="region of interest" description="Disordered" evidence="1">
    <location>
        <begin position="1"/>
        <end position="96"/>
    </location>
</feature>
<reference evidence="2" key="1">
    <citation type="submission" date="2021-01" db="EMBL/GenBank/DDBJ databases">
        <authorList>
            <person name="Corre E."/>
            <person name="Pelletier E."/>
            <person name="Niang G."/>
            <person name="Scheremetjew M."/>
            <person name="Finn R."/>
            <person name="Kale V."/>
            <person name="Holt S."/>
            <person name="Cochrane G."/>
            <person name="Meng A."/>
            <person name="Brown T."/>
            <person name="Cohen L."/>
        </authorList>
    </citation>
    <scope>NUCLEOTIDE SEQUENCE</scope>
    <source>
        <strain evidence="2">RCC3387</strain>
    </source>
</reference>
<evidence type="ECO:0000313" key="2">
    <source>
        <dbReference type="EMBL" id="CAD9541755.1"/>
    </source>
</evidence>
<protein>
    <submittedName>
        <fullName evidence="2">Uncharacterized protein</fullName>
    </submittedName>
</protein>
<organism evidence="2">
    <name type="scientific">Zooxanthella nutricula</name>
    <dbReference type="NCBI Taxonomy" id="1333877"/>
    <lineage>
        <taxon>Eukaryota</taxon>
        <taxon>Sar</taxon>
        <taxon>Alveolata</taxon>
        <taxon>Dinophyceae</taxon>
        <taxon>Peridiniales</taxon>
        <taxon>Peridiniales incertae sedis</taxon>
        <taxon>Zooxanthella</taxon>
    </lineage>
</organism>
<evidence type="ECO:0000256" key="1">
    <source>
        <dbReference type="SAM" id="MobiDB-lite"/>
    </source>
</evidence>
<name>A0A7S2NJ17_9DINO</name>
<feature type="compositionally biased region" description="Basic and acidic residues" evidence="1">
    <location>
        <begin position="1"/>
        <end position="34"/>
    </location>
</feature>
<accession>A0A7S2NJ17</accession>
<feature type="compositionally biased region" description="Basic and acidic residues" evidence="1">
    <location>
        <begin position="81"/>
        <end position="95"/>
    </location>
</feature>
<gene>
    <name evidence="2" type="ORF">BRAN1462_LOCUS16025</name>
</gene>
<dbReference type="AlphaFoldDB" id="A0A7S2NJ17"/>
<sequence length="448" mass="49821">MQEDAKEPQKDGLEKSPKTTQAKHDEPRELREGDMMQPQNSKDRVKKNKYKKQSKKNEPQEPREGDFDEPQMLETTVRNNKIKDQGEKPDLREPPVQRLEGVVGGHHKEKLYQPFGESVACPEHMPPQCAVCVRRPILSFSNLLEAQPDLASPVPVVDIDCKRTSYAKATKFTNVASYLRFKMEGASTWSEAVRWKVRWFTYVLRPNQRPVVLPVHTPHVFLSLGWTKMPGARGSFAFRLAFAAPGGGLHGCVEGPEKSPGLAPQENHIIVQPLARLDLNCLGKAAVSSVAVFALAQTGSGSSGSNQSKVWPWCAARSLHVRLIRGGHWAAEAPGGGPVPAVRDAEEVHAYLPLTGEDYCGLDAGDMLQVATLGRSAAGRWHFARNVQKIKAEVSAEPYREPEPYRPPPLPPMGNLPPQQQQHQQEFDVATMYMKPSLRANSAHFYRN</sequence>